<feature type="compositionally biased region" description="Basic and acidic residues" evidence="1">
    <location>
        <begin position="147"/>
        <end position="158"/>
    </location>
</feature>
<name>A0A3R7QCV1_PENVA</name>
<feature type="region of interest" description="Disordered" evidence="1">
    <location>
        <begin position="126"/>
        <end position="444"/>
    </location>
</feature>
<keyword evidence="3" id="KW-1185">Reference proteome</keyword>
<feature type="compositionally biased region" description="Low complexity" evidence="1">
    <location>
        <begin position="248"/>
        <end position="260"/>
    </location>
</feature>
<evidence type="ECO:0000313" key="2">
    <source>
        <dbReference type="EMBL" id="ROT74719.1"/>
    </source>
</evidence>
<sequence>MRVIPTPLIWLVEPLPRPRAPTQAEGMAPLSSILPNPPFSIPFAPLSSILSHSLRSSLLLLPSSPPSSSPPFFPILSPPFFSSFAFPPFPPFLSPLLLPGTKERRPEQEEAGEEADRMTAFLLGVSPQQSPTHPCSPPSQPPVESNEAPRPRVRRDFHQYPPTPSSRSHPETPPFLTDTPPILPDLPGTPQNPVAGQTPPCPPRIQSSRRPSCPVLPAAASETPPVLPFNSPLLSSRSPSRPPPTPSSPSDSPLLFLSEPRSPPRHPSNAPRHPSCPPVARPITPSVLSDAPPVLPDHSPQPAYALQPLTSKTPLLSSQNPHTLLSSQTPHHVLRSPPRRPPAPRTPLLSSADGLLSYQTPLQSSQTPLLSSRRPSCPPRHPSCPSRSPPNHPSCPSPPPQTPAPLLLDAPPVLPDAPPVLPQPAQTPLQPQAPRTPPPPPSKTTLLLSGANIYIYRRRRGDVTPLSRLARRSLLRPPSFFVGFGASEVLFGWLRNRSHSKPSIFMGQTGDSHAYL</sequence>
<feature type="compositionally biased region" description="Polar residues" evidence="1">
    <location>
        <begin position="308"/>
        <end position="330"/>
    </location>
</feature>
<reference evidence="2 3" key="2">
    <citation type="submission" date="2019-01" db="EMBL/GenBank/DDBJ databases">
        <title>The decoding of complex shrimp genome reveals the adaptation for benthos swimmer, frequently molting mechanism and breeding impact on genome.</title>
        <authorList>
            <person name="Sun Y."/>
            <person name="Gao Y."/>
            <person name="Yu Y."/>
        </authorList>
    </citation>
    <scope>NUCLEOTIDE SEQUENCE [LARGE SCALE GENOMIC DNA]</scope>
    <source>
        <tissue evidence="2">Muscle</tissue>
    </source>
</reference>
<organism evidence="2 3">
    <name type="scientific">Penaeus vannamei</name>
    <name type="common">Whiteleg shrimp</name>
    <name type="synonym">Litopenaeus vannamei</name>
    <dbReference type="NCBI Taxonomy" id="6689"/>
    <lineage>
        <taxon>Eukaryota</taxon>
        <taxon>Metazoa</taxon>
        <taxon>Ecdysozoa</taxon>
        <taxon>Arthropoda</taxon>
        <taxon>Crustacea</taxon>
        <taxon>Multicrustacea</taxon>
        <taxon>Malacostraca</taxon>
        <taxon>Eumalacostraca</taxon>
        <taxon>Eucarida</taxon>
        <taxon>Decapoda</taxon>
        <taxon>Dendrobranchiata</taxon>
        <taxon>Penaeoidea</taxon>
        <taxon>Penaeidae</taxon>
        <taxon>Penaeus</taxon>
    </lineage>
</organism>
<proteinExistence type="predicted"/>
<accession>A0A3R7QCV1</accession>
<feature type="compositionally biased region" description="Low complexity" evidence="1">
    <location>
        <begin position="359"/>
        <end position="375"/>
    </location>
</feature>
<dbReference type="AlphaFoldDB" id="A0A3R7QCV1"/>
<dbReference type="Proteomes" id="UP000283509">
    <property type="component" value="Unassembled WGS sequence"/>
</dbReference>
<feature type="compositionally biased region" description="Low complexity" evidence="1">
    <location>
        <begin position="174"/>
        <end position="189"/>
    </location>
</feature>
<comment type="caution">
    <text evidence="2">The sequence shown here is derived from an EMBL/GenBank/DDBJ whole genome shotgun (WGS) entry which is preliminary data.</text>
</comment>
<feature type="compositionally biased region" description="Low complexity" evidence="1">
    <location>
        <begin position="423"/>
        <end position="433"/>
    </location>
</feature>
<feature type="compositionally biased region" description="Pro residues" evidence="1">
    <location>
        <begin position="412"/>
        <end position="422"/>
    </location>
</feature>
<evidence type="ECO:0000256" key="1">
    <source>
        <dbReference type="SAM" id="MobiDB-lite"/>
    </source>
</evidence>
<protein>
    <submittedName>
        <fullName evidence="2">Uncharacterized protein</fullName>
    </submittedName>
</protein>
<dbReference type="EMBL" id="QCYY01001852">
    <property type="protein sequence ID" value="ROT74719.1"/>
    <property type="molecule type" value="Genomic_DNA"/>
</dbReference>
<feature type="compositionally biased region" description="Pro residues" evidence="1">
    <location>
        <begin position="376"/>
        <end position="403"/>
    </location>
</feature>
<feature type="compositionally biased region" description="Low complexity" evidence="1">
    <location>
        <begin position="228"/>
        <end position="239"/>
    </location>
</feature>
<evidence type="ECO:0000313" key="3">
    <source>
        <dbReference type="Proteomes" id="UP000283509"/>
    </source>
</evidence>
<gene>
    <name evidence="2" type="ORF">C7M84_006744</name>
</gene>
<reference evidence="2 3" key="1">
    <citation type="submission" date="2018-04" db="EMBL/GenBank/DDBJ databases">
        <authorList>
            <person name="Zhang X."/>
            <person name="Yuan J."/>
            <person name="Li F."/>
            <person name="Xiang J."/>
        </authorList>
    </citation>
    <scope>NUCLEOTIDE SEQUENCE [LARGE SCALE GENOMIC DNA]</scope>
    <source>
        <tissue evidence="2">Muscle</tissue>
    </source>
</reference>